<accession>A0A8S3D4V2</accession>
<protein>
    <submittedName>
        <fullName evidence="1">Uncharacterized protein</fullName>
    </submittedName>
</protein>
<feature type="non-terminal residue" evidence="1">
    <location>
        <position position="1"/>
    </location>
</feature>
<dbReference type="Gene3D" id="1.10.287.2620">
    <property type="match status" value="1"/>
</dbReference>
<name>A0A8S3D4V2_9BILA</name>
<evidence type="ECO:0000313" key="2">
    <source>
        <dbReference type="Proteomes" id="UP000681720"/>
    </source>
</evidence>
<gene>
    <name evidence="1" type="ORF">GIL414_LOCUS56091</name>
</gene>
<sequence>DVIEDLIKFHPTVEEPLSLGKLIDINAFQHEERVQEISGQASSEASLEGILKR</sequence>
<organism evidence="1 2">
    <name type="scientific">Rotaria magnacalcarata</name>
    <dbReference type="NCBI Taxonomy" id="392030"/>
    <lineage>
        <taxon>Eukaryota</taxon>
        <taxon>Metazoa</taxon>
        <taxon>Spiralia</taxon>
        <taxon>Gnathifera</taxon>
        <taxon>Rotifera</taxon>
        <taxon>Eurotatoria</taxon>
        <taxon>Bdelloidea</taxon>
        <taxon>Philodinida</taxon>
        <taxon>Philodinidae</taxon>
        <taxon>Rotaria</taxon>
    </lineage>
</organism>
<dbReference type="EMBL" id="CAJOBJ010200589">
    <property type="protein sequence ID" value="CAF4981903.1"/>
    <property type="molecule type" value="Genomic_DNA"/>
</dbReference>
<reference evidence="1" key="1">
    <citation type="submission" date="2021-02" db="EMBL/GenBank/DDBJ databases">
        <authorList>
            <person name="Nowell W R."/>
        </authorList>
    </citation>
    <scope>NUCLEOTIDE SEQUENCE</scope>
</reference>
<feature type="non-terminal residue" evidence="1">
    <location>
        <position position="53"/>
    </location>
</feature>
<proteinExistence type="predicted"/>
<dbReference type="Proteomes" id="UP000681720">
    <property type="component" value="Unassembled WGS sequence"/>
</dbReference>
<comment type="caution">
    <text evidence="1">The sequence shown here is derived from an EMBL/GenBank/DDBJ whole genome shotgun (WGS) entry which is preliminary data.</text>
</comment>
<dbReference type="AlphaFoldDB" id="A0A8S3D4V2"/>
<evidence type="ECO:0000313" key="1">
    <source>
        <dbReference type="EMBL" id="CAF4981903.1"/>
    </source>
</evidence>